<name>A0A2Z4LSF0_9FLAO</name>
<proteinExistence type="predicted"/>
<dbReference type="RefSeq" id="WP_239023393.1">
    <property type="nucleotide sequence ID" value="NZ_CP030104.1"/>
</dbReference>
<evidence type="ECO:0000313" key="1">
    <source>
        <dbReference type="EMBL" id="AWX44177.1"/>
    </source>
</evidence>
<gene>
    <name evidence="1" type="ORF">HME9304_01177</name>
</gene>
<accession>A0A2Z4LSF0</accession>
<sequence>MKHSIVYGFVLLYLMAMVRPIGPMLEYIIYEDYITEFLCINKDKVELQCNGKCYLMQRLSEQNDEKKQNLPKIALEEYPIGFVDVLFFDSKKKDTVPKQNDFVYRNSYTYLYTSYSFHPPSALS</sequence>
<protein>
    <submittedName>
        <fullName evidence="1">Uncharacterized protein</fullName>
    </submittedName>
</protein>
<organism evidence="1 2">
    <name type="scientific">Flagellimonas maritima</name>
    <dbReference type="NCBI Taxonomy" id="1383885"/>
    <lineage>
        <taxon>Bacteria</taxon>
        <taxon>Pseudomonadati</taxon>
        <taxon>Bacteroidota</taxon>
        <taxon>Flavobacteriia</taxon>
        <taxon>Flavobacteriales</taxon>
        <taxon>Flavobacteriaceae</taxon>
        <taxon>Flagellimonas</taxon>
    </lineage>
</organism>
<dbReference type="EMBL" id="CP030104">
    <property type="protein sequence ID" value="AWX44177.1"/>
    <property type="molecule type" value="Genomic_DNA"/>
</dbReference>
<dbReference type="Proteomes" id="UP000248536">
    <property type="component" value="Chromosome"/>
</dbReference>
<keyword evidence="2" id="KW-1185">Reference proteome</keyword>
<dbReference type="KEGG" id="spon:HME9304_01177"/>
<reference evidence="1 2" key="1">
    <citation type="submission" date="2018-06" db="EMBL/GenBank/DDBJ databases">
        <title>Spongiibacterium sp. HME9304 Genome sequencing and assembly.</title>
        <authorList>
            <person name="Kang H."/>
            <person name="Kim H."/>
            <person name="Joh K."/>
        </authorList>
    </citation>
    <scope>NUCLEOTIDE SEQUENCE [LARGE SCALE GENOMIC DNA]</scope>
    <source>
        <strain evidence="1 2">HME9304</strain>
    </source>
</reference>
<dbReference type="AlphaFoldDB" id="A0A2Z4LSF0"/>
<evidence type="ECO:0000313" key="2">
    <source>
        <dbReference type="Proteomes" id="UP000248536"/>
    </source>
</evidence>